<keyword evidence="14" id="KW-0408">Iron</keyword>
<evidence type="ECO:0000256" key="6">
    <source>
        <dbReference type="ARBA" id="ARBA00022792"/>
    </source>
</evidence>
<evidence type="ECO:0000256" key="7">
    <source>
        <dbReference type="ARBA" id="ARBA00022946"/>
    </source>
</evidence>
<evidence type="ECO:0000256" key="9">
    <source>
        <dbReference type="ARBA" id="ARBA00022989"/>
    </source>
</evidence>
<dbReference type="GO" id="GO:0006121">
    <property type="term" value="P:mitochondrial electron transport, succinate to ubiquinone"/>
    <property type="evidence" value="ECO:0007669"/>
    <property type="project" value="TreeGrafter"/>
</dbReference>
<evidence type="ECO:0000256" key="14">
    <source>
        <dbReference type="PIRSR" id="PIRSR607992-2"/>
    </source>
</evidence>
<keyword evidence="10 15" id="KW-0496">Mitochondrion</keyword>
<keyword evidence="8" id="KW-0689">Ribosomal protein</keyword>
<keyword evidence="9 15" id="KW-1133">Transmembrane helix</keyword>
<evidence type="ECO:0000256" key="12">
    <source>
        <dbReference type="ARBA" id="ARBA00023274"/>
    </source>
</evidence>
<dbReference type="GO" id="GO:0005743">
    <property type="term" value="C:mitochondrial inner membrane"/>
    <property type="evidence" value="ECO:0007669"/>
    <property type="project" value="UniProtKB-SubCell"/>
</dbReference>
<evidence type="ECO:0000256" key="2">
    <source>
        <dbReference type="ARBA" id="ARBA00007294"/>
    </source>
</evidence>
<dbReference type="Pfam" id="PF00253">
    <property type="entry name" value="Ribosomal_S14"/>
    <property type="match status" value="1"/>
</dbReference>
<organism evidence="16 17">
    <name type="scientific">Candida verbasci</name>
    <dbReference type="NCBI Taxonomy" id="1227364"/>
    <lineage>
        <taxon>Eukaryota</taxon>
        <taxon>Fungi</taxon>
        <taxon>Dikarya</taxon>
        <taxon>Ascomycota</taxon>
        <taxon>Saccharomycotina</taxon>
        <taxon>Pichiomycetes</taxon>
        <taxon>Debaryomycetaceae</taxon>
        <taxon>Candida/Lodderomyces clade</taxon>
        <taxon>Candida</taxon>
    </lineage>
</organism>
<dbReference type="Pfam" id="PF05328">
    <property type="entry name" value="CybS"/>
    <property type="match status" value="1"/>
</dbReference>
<dbReference type="InterPro" id="IPR007992">
    <property type="entry name" value="CybS"/>
</dbReference>
<accession>A0A9W4XI66</accession>
<dbReference type="FunFam" id="1.10.287.1480:FF:000001">
    <property type="entry name" value="30S ribosomal protein S14"/>
    <property type="match status" value="1"/>
</dbReference>
<evidence type="ECO:0000256" key="15">
    <source>
        <dbReference type="RuleBase" id="RU364031"/>
    </source>
</evidence>
<evidence type="ECO:0000256" key="11">
    <source>
        <dbReference type="ARBA" id="ARBA00023136"/>
    </source>
</evidence>
<dbReference type="CDD" id="cd03496">
    <property type="entry name" value="SQR_TypeC_CybS"/>
    <property type="match status" value="1"/>
</dbReference>
<dbReference type="GO" id="GO:1990904">
    <property type="term" value="C:ribonucleoprotein complex"/>
    <property type="evidence" value="ECO:0007669"/>
    <property type="project" value="UniProtKB-KW"/>
</dbReference>
<evidence type="ECO:0000256" key="3">
    <source>
        <dbReference type="ARBA" id="ARBA00009083"/>
    </source>
</evidence>
<keyword evidence="11 15" id="KW-0472">Membrane</keyword>
<comment type="similarity">
    <text evidence="2 15">Belongs to the CybS family.</text>
</comment>
<keyword evidence="12" id="KW-0687">Ribonucleoprotein</keyword>
<evidence type="ECO:0000313" key="16">
    <source>
        <dbReference type="EMBL" id="CAI5759814.1"/>
    </source>
</evidence>
<dbReference type="PANTHER" id="PTHR13337">
    <property type="entry name" value="SUCCINATE DEHYDROGENASE"/>
    <property type="match status" value="1"/>
</dbReference>
<dbReference type="FunFam" id="1.20.1300.10:FF:000007">
    <property type="entry name" value="Succinate dehydrogenase [ubiquinone] cytochrome b small subunit"/>
    <property type="match status" value="1"/>
</dbReference>
<dbReference type="PANTHER" id="PTHR13337:SF2">
    <property type="entry name" value="SUCCINATE DEHYDROGENASE [UBIQUINONE] CYTOCHROME B SMALL SUBUNIT, MITOCHONDRIAL"/>
    <property type="match status" value="1"/>
</dbReference>
<dbReference type="InterPro" id="IPR034804">
    <property type="entry name" value="SQR/QFR_C/D"/>
</dbReference>
<keyword evidence="6 15" id="KW-0999">Mitochondrion inner membrane</keyword>
<name>A0A9W4XI66_9ASCO</name>
<keyword evidence="17" id="KW-1185">Reference proteome</keyword>
<evidence type="ECO:0000256" key="8">
    <source>
        <dbReference type="ARBA" id="ARBA00022980"/>
    </source>
</evidence>
<comment type="caution">
    <text evidence="16">The sequence shown here is derived from an EMBL/GenBank/DDBJ whole genome shotgun (WGS) entry which is preliminary data.</text>
</comment>
<evidence type="ECO:0000313" key="17">
    <source>
        <dbReference type="Proteomes" id="UP001152885"/>
    </source>
</evidence>
<feature type="transmembrane region" description="Helical" evidence="15">
    <location>
        <begin position="230"/>
        <end position="249"/>
    </location>
</feature>
<feature type="binding site" evidence="13">
    <location>
        <position position="218"/>
    </location>
    <ligand>
        <name>a ubiquinone</name>
        <dbReference type="ChEBI" id="CHEBI:16389"/>
        <note>ligand shared with IP/SDHB</note>
    </ligand>
</feature>
<sequence>MPFRFPVKFEIPKHVHVNARVLRDQHKRINFAQHEVTRNALKYIIRNEELPSRIRIEAQLQLATMPKYTSITQIRDRCIASGNSKSVITDFKLNRTEFRNRALAGQIPGVKVASCNTQRIFTRNLRLIPKFSLQKFNKIPQPPGYIVGTVNDAYIAPDPDQFHGNFHWTYERAVTVAMIPLVMTPFIAGVEYPIIDSICSTLLLFHCNAGFKSCIIDYIPKRVYGIWHNIAMKLLGVGTFVSIYGIYVMETANNGLFDLISKLWTA</sequence>
<evidence type="ECO:0000256" key="4">
    <source>
        <dbReference type="ARBA" id="ARBA00022448"/>
    </source>
</evidence>
<evidence type="ECO:0000256" key="5">
    <source>
        <dbReference type="ARBA" id="ARBA00022692"/>
    </source>
</evidence>
<dbReference type="GO" id="GO:0003735">
    <property type="term" value="F:structural constituent of ribosome"/>
    <property type="evidence" value="ECO:0007669"/>
    <property type="project" value="InterPro"/>
</dbReference>
<comment type="subcellular location">
    <subcellularLocation>
        <location evidence="1 15">Mitochondrion inner membrane</location>
        <topology evidence="1 15">Multi-pass membrane protein</topology>
    </subcellularLocation>
</comment>
<dbReference type="GO" id="GO:0046872">
    <property type="term" value="F:metal ion binding"/>
    <property type="evidence" value="ECO:0007669"/>
    <property type="project" value="UniProtKB-KW"/>
</dbReference>
<dbReference type="EMBL" id="CANTUO010000005">
    <property type="protein sequence ID" value="CAI5759814.1"/>
    <property type="molecule type" value="Genomic_DNA"/>
</dbReference>
<dbReference type="Proteomes" id="UP001152885">
    <property type="component" value="Unassembled WGS sequence"/>
</dbReference>
<dbReference type="GO" id="GO:0098796">
    <property type="term" value="C:membrane protein complex"/>
    <property type="evidence" value="ECO:0007669"/>
    <property type="project" value="UniProtKB-ARBA"/>
</dbReference>
<dbReference type="GO" id="GO:0006412">
    <property type="term" value="P:translation"/>
    <property type="evidence" value="ECO:0007669"/>
    <property type="project" value="InterPro"/>
</dbReference>
<keyword evidence="14" id="KW-0479">Metal-binding</keyword>
<comment type="similarity">
    <text evidence="3">Belongs to the universal ribosomal protein uS14 family.</text>
</comment>
<evidence type="ECO:0000256" key="10">
    <source>
        <dbReference type="ARBA" id="ARBA00023128"/>
    </source>
</evidence>
<proteinExistence type="inferred from homology"/>
<keyword evidence="7 15" id="KW-0809">Transit peptide</keyword>
<gene>
    <name evidence="16" type="ORF">CANVERA_P4326</name>
</gene>
<dbReference type="GO" id="GO:0048039">
    <property type="term" value="F:ubiquinone binding"/>
    <property type="evidence" value="ECO:0007669"/>
    <property type="project" value="TreeGrafter"/>
</dbReference>
<dbReference type="Gene3D" id="1.10.287.1480">
    <property type="match status" value="1"/>
</dbReference>
<dbReference type="InterPro" id="IPR001209">
    <property type="entry name" value="Ribosomal_uS14"/>
</dbReference>
<dbReference type="GO" id="GO:0005840">
    <property type="term" value="C:ribosome"/>
    <property type="evidence" value="ECO:0007669"/>
    <property type="project" value="UniProtKB-KW"/>
</dbReference>
<keyword evidence="4" id="KW-0813">Transport</keyword>
<dbReference type="SUPFAM" id="SSF57716">
    <property type="entry name" value="Glucocorticoid receptor-like (DNA-binding domain)"/>
    <property type="match status" value="1"/>
</dbReference>
<dbReference type="GO" id="GO:0006099">
    <property type="term" value="P:tricarboxylic acid cycle"/>
    <property type="evidence" value="ECO:0007669"/>
    <property type="project" value="TreeGrafter"/>
</dbReference>
<dbReference type="AlphaFoldDB" id="A0A9W4XI66"/>
<reference evidence="16" key="1">
    <citation type="submission" date="2022-12" db="EMBL/GenBank/DDBJ databases">
        <authorList>
            <person name="Brejova B."/>
        </authorList>
    </citation>
    <scope>NUCLEOTIDE SEQUENCE</scope>
</reference>
<evidence type="ECO:0000256" key="13">
    <source>
        <dbReference type="PIRSR" id="PIRSR607992-1"/>
    </source>
</evidence>
<dbReference type="Gene3D" id="1.20.1300.10">
    <property type="entry name" value="Fumarate reductase/succinate dehydrogenase, transmembrane subunit"/>
    <property type="match status" value="1"/>
</dbReference>
<dbReference type="OrthoDB" id="18577at2759"/>
<feature type="binding site" description="axial binding residue" evidence="14">
    <location>
        <position position="206"/>
    </location>
    <ligand>
        <name>heme b</name>
        <dbReference type="ChEBI" id="CHEBI:60344"/>
        <note>ligand shared with SDHC</note>
    </ligand>
    <ligandPart>
        <name>Fe</name>
        <dbReference type="ChEBI" id="CHEBI:18248"/>
    </ligandPart>
</feature>
<dbReference type="GO" id="GO:0020037">
    <property type="term" value="F:heme binding"/>
    <property type="evidence" value="ECO:0007669"/>
    <property type="project" value="TreeGrafter"/>
</dbReference>
<comment type="caution">
    <text evidence="15">Lacks conserved residue(s) required for the propagation of feature annotation.</text>
</comment>
<protein>
    <recommendedName>
        <fullName evidence="15">Succinate dehydrogenase [ubiquinone] cytochrome b small subunit</fullName>
    </recommendedName>
</protein>
<evidence type="ECO:0000256" key="1">
    <source>
        <dbReference type="ARBA" id="ARBA00004448"/>
    </source>
</evidence>
<keyword evidence="5 15" id="KW-0812">Transmembrane</keyword>